<evidence type="ECO:0000313" key="3">
    <source>
        <dbReference type="Proteomes" id="UP001431783"/>
    </source>
</evidence>
<evidence type="ECO:0000313" key="2">
    <source>
        <dbReference type="EMBL" id="KAK9871114.1"/>
    </source>
</evidence>
<gene>
    <name evidence="2" type="ORF">WA026_011398</name>
</gene>
<dbReference type="AlphaFoldDB" id="A0AAW1TKQ8"/>
<dbReference type="Proteomes" id="UP001431783">
    <property type="component" value="Unassembled WGS sequence"/>
</dbReference>
<feature type="compositionally biased region" description="Polar residues" evidence="1">
    <location>
        <begin position="54"/>
        <end position="66"/>
    </location>
</feature>
<dbReference type="EMBL" id="JARQZJ010000005">
    <property type="protein sequence ID" value="KAK9871114.1"/>
    <property type="molecule type" value="Genomic_DNA"/>
</dbReference>
<reference evidence="2 3" key="1">
    <citation type="submission" date="2023-03" db="EMBL/GenBank/DDBJ databases">
        <title>Genome insight into feeding habits of ladybird beetles.</title>
        <authorList>
            <person name="Li H.-S."/>
            <person name="Huang Y.-H."/>
            <person name="Pang H."/>
        </authorList>
    </citation>
    <scope>NUCLEOTIDE SEQUENCE [LARGE SCALE GENOMIC DNA]</scope>
    <source>
        <strain evidence="2">SYSU_2023b</strain>
        <tissue evidence="2">Whole body</tissue>
    </source>
</reference>
<sequence>MDLDNPSYFSIAVDSHTDRSRNGNSGSISSSSDCSLSRQLTPPRNKMSFRSFGRSISNNTTESSQFLRGEPRLSDLAPDLAAKHMSRQNSQTKTQNGLVYSSLAMEPESGDSGDEVFLEESTARYYNMSAGNRRHSLGAIASRERTSSLPSSLKSFPEELAVNSTKVDSMEVPGLVATSSGPEVIDDHSIRHGSYPRKRCNKCVKEAPTTAPARGYIIERAIDSRLALMDSAAPEASSGSLLEFFTCPMPVVLLDRQLLAGRRCSNFESKQTRGQSL</sequence>
<feature type="region of interest" description="Disordered" evidence="1">
    <location>
        <begin position="1"/>
        <end position="71"/>
    </location>
</feature>
<evidence type="ECO:0000256" key="1">
    <source>
        <dbReference type="SAM" id="MobiDB-lite"/>
    </source>
</evidence>
<accession>A0AAW1TKQ8</accession>
<comment type="caution">
    <text evidence="2">The sequence shown here is derived from an EMBL/GenBank/DDBJ whole genome shotgun (WGS) entry which is preliminary data.</text>
</comment>
<protein>
    <submittedName>
        <fullName evidence="2">Uncharacterized protein</fullName>
    </submittedName>
</protein>
<organism evidence="2 3">
    <name type="scientific">Henosepilachna vigintioctopunctata</name>
    <dbReference type="NCBI Taxonomy" id="420089"/>
    <lineage>
        <taxon>Eukaryota</taxon>
        <taxon>Metazoa</taxon>
        <taxon>Ecdysozoa</taxon>
        <taxon>Arthropoda</taxon>
        <taxon>Hexapoda</taxon>
        <taxon>Insecta</taxon>
        <taxon>Pterygota</taxon>
        <taxon>Neoptera</taxon>
        <taxon>Endopterygota</taxon>
        <taxon>Coleoptera</taxon>
        <taxon>Polyphaga</taxon>
        <taxon>Cucujiformia</taxon>
        <taxon>Coccinelloidea</taxon>
        <taxon>Coccinellidae</taxon>
        <taxon>Epilachninae</taxon>
        <taxon>Epilachnini</taxon>
        <taxon>Henosepilachna</taxon>
    </lineage>
</organism>
<keyword evidence="3" id="KW-1185">Reference proteome</keyword>
<feature type="compositionally biased region" description="Low complexity" evidence="1">
    <location>
        <begin position="22"/>
        <end position="37"/>
    </location>
</feature>
<proteinExistence type="predicted"/>
<name>A0AAW1TKQ8_9CUCU</name>